<dbReference type="PANTHER" id="PTHR33112">
    <property type="entry name" value="DOMAIN PROTEIN, PUTATIVE-RELATED"/>
    <property type="match status" value="1"/>
</dbReference>
<dbReference type="AlphaFoldDB" id="A0A6A7AUA5"/>
<dbReference type="OrthoDB" id="3486565at2759"/>
<dbReference type="Pfam" id="PF06985">
    <property type="entry name" value="HET"/>
    <property type="match status" value="1"/>
</dbReference>
<sequence length="767" mass="86493">MEQDWGGNRENTSFSEQVAGRDQLKVKRHIIIKRCFRTPTVTSPQQLELWHRNYQAASGSLKSRDAVIQETQSDQLDEDTIKTCIAELAEEVPVANGFCSDCQHLFNNWPDLGDLEVKDPGTGLNWVGSGADWKHTVAKECHTLVIEAAVRNGCKFCAFILQTIVDAELLGTFRRIEARLGYLNDRAMASLSLQNWGINTQQLLWINFPGKVSDHCNRGIALEMTFESAVLEPSVDTYDEPREVLDIANTWTKKCFEDHPDCNKETPGALPTRLVSIAGNVPQLVPTAGWETKPRYSTISHRWGNEDFIKLTEKNHDSFLKEIPLHELPKTFRDAIYISRRLGLDYIWIDSLCILQGNTEDWRREASLMGSVYGGSFVNIAAASAVNVHEGCFLKSPNLVDGLRASITVNGSKLVREFLSRHVYSMSTTKSHLATRAWAVQEMILSPRTIHFGNRGAFWECRTTTANEFLPDGFQRDLGGGLNDERSRQASFEGWWWNVVRLYSAAELTFSQDKLPALSGIVRRIHEERGGQYLAGMWREEDIEAQLCWRVMALQKRPPWRAPSWSWTAIDGEVLFQERQPGALDNMYAHVLDAETQPIGQDPFGEVRGGSLRIRCSGMLAARFSSANTVKIESEEPDVNEEGGYPVSLDCLDDEWEIGAGPVYLLPLFGGKTGSRLILHNNEDEPIVEFMICGILLRQESGLSGQFCRIGMFRFFKDQTHRSDERDVYDPFCKAFEQGAMSVAESVCAKVIDNAELTNERYVITLV</sequence>
<dbReference type="EMBL" id="MU006336">
    <property type="protein sequence ID" value="KAF2846354.1"/>
    <property type="molecule type" value="Genomic_DNA"/>
</dbReference>
<dbReference type="InterPro" id="IPR010730">
    <property type="entry name" value="HET"/>
</dbReference>
<proteinExistence type="predicted"/>
<evidence type="ECO:0000259" key="1">
    <source>
        <dbReference type="Pfam" id="PF06985"/>
    </source>
</evidence>
<dbReference type="PANTHER" id="PTHR33112:SF8">
    <property type="entry name" value="HETEROKARYON INCOMPATIBILITY DOMAIN-CONTAINING PROTEIN"/>
    <property type="match status" value="1"/>
</dbReference>
<keyword evidence="3" id="KW-1185">Reference proteome</keyword>
<protein>
    <submittedName>
        <fullName evidence="2">HET-domain-containing protein</fullName>
    </submittedName>
</protein>
<accession>A0A6A7AUA5</accession>
<organism evidence="2 3">
    <name type="scientific">Plenodomus tracheiphilus IPT5</name>
    <dbReference type="NCBI Taxonomy" id="1408161"/>
    <lineage>
        <taxon>Eukaryota</taxon>
        <taxon>Fungi</taxon>
        <taxon>Dikarya</taxon>
        <taxon>Ascomycota</taxon>
        <taxon>Pezizomycotina</taxon>
        <taxon>Dothideomycetes</taxon>
        <taxon>Pleosporomycetidae</taxon>
        <taxon>Pleosporales</taxon>
        <taxon>Pleosporineae</taxon>
        <taxon>Leptosphaeriaceae</taxon>
        <taxon>Plenodomus</taxon>
    </lineage>
</organism>
<reference evidence="2" key="1">
    <citation type="submission" date="2020-01" db="EMBL/GenBank/DDBJ databases">
        <authorList>
            <consortium name="DOE Joint Genome Institute"/>
            <person name="Haridas S."/>
            <person name="Albert R."/>
            <person name="Binder M."/>
            <person name="Bloem J."/>
            <person name="Labutti K."/>
            <person name="Salamov A."/>
            <person name="Andreopoulos B."/>
            <person name="Baker S.E."/>
            <person name="Barry K."/>
            <person name="Bills G."/>
            <person name="Bluhm B.H."/>
            <person name="Cannon C."/>
            <person name="Castanera R."/>
            <person name="Culley D.E."/>
            <person name="Daum C."/>
            <person name="Ezra D."/>
            <person name="Gonzalez J.B."/>
            <person name="Henrissat B."/>
            <person name="Kuo A."/>
            <person name="Liang C."/>
            <person name="Lipzen A."/>
            <person name="Lutzoni F."/>
            <person name="Magnuson J."/>
            <person name="Mondo S."/>
            <person name="Nolan M."/>
            <person name="Ohm R."/>
            <person name="Pangilinan J."/>
            <person name="Park H.-J."/>
            <person name="Ramirez L."/>
            <person name="Alfaro M."/>
            <person name="Sun H."/>
            <person name="Tritt A."/>
            <person name="Yoshinaga Y."/>
            <person name="Zwiers L.-H."/>
            <person name="Turgeon B.G."/>
            <person name="Goodwin S.B."/>
            <person name="Spatafora J.W."/>
            <person name="Crous P.W."/>
            <person name="Grigoriev I.V."/>
        </authorList>
    </citation>
    <scope>NUCLEOTIDE SEQUENCE</scope>
    <source>
        <strain evidence="2">IPT5</strain>
    </source>
</reference>
<dbReference type="Proteomes" id="UP000799423">
    <property type="component" value="Unassembled WGS sequence"/>
</dbReference>
<evidence type="ECO:0000313" key="3">
    <source>
        <dbReference type="Proteomes" id="UP000799423"/>
    </source>
</evidence>
<gene>
    <name evidence="2" type="ORF">T440DRAFT_433051</name>
</gene>
<feature type="domain" description="Heterokaryon incompatibility" evidence="1">
    <location>
        <begin position="296"/>
        <end position="442"/>
    </location>
</feature>
<evidence type="ECO:0000313" key="2">
    <source>
        <dbReference type="EMBL" id="KAF2846354.1"/>
    </source>
</evidence>
<name>A0A6A7AUA5_9PLEO</name>